<proteinExistence type="predicted"/>
<dbReference type="PROSITE" id="PS51186">
    <property type="entry name" value="GNAT"/>
    <property type="match status" value="2"/>
</dbReference>
<dbReference type="Proteomes" id="UP000091967">
    <property type="component" value="Unassembled WGS sequence"/>
</dbReference>
<keyword evidence="5" id="KW-1185">Reference proteome</keyword>
<feature type="domain" description="N-acetyltransferase" evidence="3">
    <location>
        <begin position="208"/>
        <end position="373"/>
    </location>
</feature>
<evidence type="ECO:0000313" key="5">
    <source>
        <dbReference type="Proteomes" id="UP000091967"/>
    </source>
</evidence>
<dbReference type="Gene3D" id="3.40.630.30">
    <property type="match status" value="2"/>
</dbReference>
<dbReference type="Pfam" id="PF13508">
    <property type="entry name" value="Acetyltransf_7"/>
    <property type="match status" value="1"/>
</dbReference>
<keyword evidence="2" id="KW-0012">Acyltransferase</keyword>
<dbReference type="SUPFAM" id="SSF55729">
    <property type="entry name" value="Acyl-CoA N-acyltransferases (Nat)"/>
    <property type="match status" value="2"/>
</dbReference>
<dbReference type="EMBL" id="LYXU01000004">
    <property type="protein sequence ID" value="OBS19962.1"/>
    <property type="molecule type" value="Genomic_DNA"/>
</dbReference>
<dbReference type="InterPro" id="IPR000182">
    <property type="entry name" value="GNAT_dom"/>
</dbReference>
<organism evidence="4 5">
    <name type="scientific">Fusarium poae</name>
    <dbReference type="NCBI Taxonomy" id="36050"/>
    <lineage>
        <taxon>Eukaryota</taxon>
        <taxon>Fungi</taxon>
        <taxon>Dikarya</taxon>
        <taxon>Ascomycota</taxon>
        <taxon>Pezizomycotina</taxon>
        <taxon>Sordariomycetes</taxon>
        <taxon>Hypocreomycetidae</taxon>
        <taxon>Hypocreales</taxon>
        <taxon>Nectriaceae</taxon>
        <taxon>Fusarium</taxon>
    </lineage>
</organism>
<name>A0A1B8AHG6_FUSPO</name>
<dbReference type="Pfam" id="PF00583">
    <property type="entry name" value="Acetyltransf_1"/>
    <property type="match status" value="1"/>
</dbReference>
<dbReference type="GO" id="GO:0016747">
    <property type="term" value="F:acyltransferase activity, transferring groups other than amino-acyl groups"/>
    <property type="evidence" value="ECO:0007669"/>
    <property type="project" value="InterPro"/>
</dbReference>
<evidence type="ECO:0000256" key="1">
    <source>
        <dbReference type="ARBA" id="ARBA00022679"/>
    </source>
</evidence>
<accession>A0A1B8AHG6</accession>
<comment type="caution">
    <text evidence="4">The sequence shown here is derived from an EMBL/GenBank/DDBJ whole genome shotgun (WGS) entry which is preliminary data.</text>
</comment>
<dbReference type="InterPro" id="IPR050680">
    <property type="entry name" value="YpeA/RimI_acetyltransf"/>
</dbReference>
<keyword evidence="1" id="KW-0808">Transferase</keyword>
<sequence>MRGTADGIPCITPHRQLTCRGLLVISNLKIPHVPHASTSSVLSIKMADQTSNGTSASSRQDEIRKLTNSDDDIKKAWEMWQAIFPDWPISQQRFPKVLFGISGHHWIHESGLCLSYITDDTRGRIAAIGVLPEHRRQGIGSALLEKAKIGLKDAARANGAVLQSFEIGSVFPRLWYQMPNTVPKEVKDFFSHRGIYDTSRPIRDLYKDVTETIAPPEIMERVSNTKATFTPWSAALYEECMTKQKAQFSWSGIYEALASRNQHDQVLVAFDPETNEQIGWTLMCSYDSAVGDVFAFLPLLPSGEKTGLIAAVGVDEKVRGKGVGLALVIKAMETLKERGMEGILIDAVEIQGFYEKIGFETFWEYEGCGLEIP</sequence>
<feature type="domain" description="N-acetyltransferase" evidence="3">
    <location>
        <begin position="61"/>
        <end position="183"/>
    </location>
</feature>
<protein>
    <recommendedName>
        <fullName evidence="3">N-acetyltransferase domain-containing protein</fullName>
    </recommendedName>
</protein>
<dbReference type="InterPro" id="IPR016181">
    <property type="entry name" value="Acyl_CoA_acyltransferase"/>
</dbReference>
<evidence type="ECO:0000256" key="2">
    <source>
        <dbReference type="ARBA" id="ARBA00023315"/>
    </source>
</evidence>
<gene>
    <name evidence="4" type="ORF">FPOA_11685</name>
</gene>
<dbReference type="CDD" id="cd04301">
    <property type="entry name" value="NAT_SF"/>
    <property type="match status" value="2"/>
</dbReference>
<evidence type="ECO:0000259" key="3">
    <source>
        <dbReference type="PROSITE" id="PS51186"/>
    </source>
</evidence>
<dbReference type="AlphaFoldDB" id="A0A1B8AHG6"/>
<evidence type="ECO:0000313" key="4">
    <source>
        <dbReference type="EMBL" id="OBS19962.1"/>
    </source>
</evidence>
<dbReference type="OMA" id="NQHHEVM"/>
<reference evidence="4 5" key="1">
    <citation type="submission" date="2016-06" db="EMBL/GenBank/DDBJ databases">
        <title>Living apart together: crosstalk between the core and supernumerary genomes in a fungal plant pathogen.</title>
        <authorList>
            <person name="Vanheule A."/>
            <person name="Audenaert K."/>
            <person name="Warris S."/>
            <person name="Van De Geest H."/>
            <person name="Schijlen E."/>
            <person name="Hofte M."/>
            <person name="De Saeger S."/>
            <person name="Haesaert G."/>
            <person name="Waalwijk C."/>
            <person name="Van Der Lee T."/>
        </authorList>
    </citation>
    <scope>NUCLEOTIDE SEQUENCE [LARGE SCALE GENOMIC DNA]</scope>
    <source>
        <strain evidence="4 5">2516</strain>
    </source>
</reference>
<dbReference type="PANTHER" id="PTHR43420">
    <property type="entry name" value="ACETYLTRANSFERASE"/>
    <property type="match status" value="1"/>
</dbReference>